<proteinExistence type="predicted"/>
<comment type="caution">
    <text evidence="1">The sequence shown here is derived from an EMBL/GenBank/DDBJ whole genome shotgun (WGS) entry which is preliminary data.</text>
</comment>
<organism evidence="1 2">
    <name type="scientific">Chitinophaga barathri</name>
    <dbReference type="NCBI Taxonomy" id="1647451"/>
    <lineage>
        <taxon>Bacteria</taxon>
        <taxon>Pseudomonadati</taxon>
        <taxon>Bacteroidota</taxon>
        <taxon>Chitinophagia</taxon>
        <taxon>Chitinophagales</taxon>
        <taxon>Chitinophagaceae</taxon>
        <taxon>Chitinophaga</taxon>
    </lineage>
</organism>
<dbReference type="AlphaFoldDB" id="A0A3N4M9V7"/>
<gene>
    <name evidence="1" type="ORF">EG028_14560</name>
</gene>
<evidence type="ECO:0000313" key="2">
    <source>
        <dbReference type="Proteomes" id="UP000279089"/>
    </source>
</evidence>
<dbReference type="Proteomes" id="UP000279089">
    <property type="component" value="Unassembled WGS sequence"/>
</dbReference>
<keyword evidence="2" id="KW-1185">Reference proteome</keyword>
<dbReference type="OrthoDB" id="662670at2"/>
<dbReference type="EMBL" id="RMBX01000007">
    <property type="protein sequence ID" value="RPD40524.1"/>
    <property type="molecule type" value="Genomic_DNA"/>
</dbReference>
<evidence type="ECO:0000313" key="1">
    <source>
        <dbReference type="EMBL" id="RPD40524.1"/>
    </source>
</evidence>
<reference evidence="2" key="1">
    <citation type="submission" date="2018-11" db="EMBL/GenBank/DDBJ databases">
        <title>Chitinophaga lutea sp.nov., isolate from arsenic contaminated soil.</title>
        <authorList>
            <person name="Zong Y."/>
        </authorList>
    </citation>
    <scope>NUCLEOTIDE SEQUENCE [LARGE SCALE GENOMIC DNA]</scope>
    <source>
        <strain evidence="2">YLT18</strain>
    </source>
</reference>
<name>A0A3N4M9V7_9BACT</name>
<dbReference type="RefSeq" id="WP_120517158.1">
    <property type="nucleotide sequence ID" value="NZ_QXZY01000008.1"/>
</dbReference>
<accession>A0A3N4M9V7</accession>
<protein>
    <submittedName>
        <fullName evidence="1">Uncharacterized protein</fullName>
    </submittedName>
</protein>
<sequence>MKDFVDHIQQYASLLKKCSIWENSTEILAPVVGSQSSNVANDYIYEFYCYICIIIDLSANYDISFIEGNGSFKFAFPKKAAIKSGKPRFHASVDGKLCFQICAGTLIRSPYPIEKNHPDISFQTANASEDPDQNDLIMIMDAKFSEHPTSKLPKDEVYTFQSMVELFELRGQRKHHVEFDKLKDLEGNCLLTNARAHSDTTNIALLRKWSIKEVENFYPGRKCNVIG</sequence>